<dbReference type="EMBL" id="HBGI01001095">
    <property type="protein sequence ID" value="CAD9238972.1"/>
    <property type="molecule type" value="Transcribed_RNA"/>
</dbReference>
<gene>
    <name evidence="4" type="ORF">EAUS1353_LOCUS702</name>
</gene>
<dbReference type="Gene3D" id="3.40.367.20">
    <property type="match status" value="1"/>
</dbReference>
<dbReference type="CDD" id="cd24008">
    <property type="entry name" value="ASKHA_NBD_GLK"/>
    <property type="match status" value="1"/>
</dbReference>
<sequence length="472" mass="52350">MADGEPSERLILTGDVGGTNCRLMLFDSVDLKFKTDKVRHIDSFENDDFHSFTDVLCRFLNDAAGKIPNMKIRVACIAVAGPVSGQKINFTNREGWIIDAEDMKSSFNIDRVVLVNDFVANGHGVTTLTDDELIVMQRGRSNPFAPKALVGAGTGLGECFITPAKIPAVPDTEPDKAPGAKALLTEIPACDAELGLSQVFQTEGGHVDFAPRNAVEDRLLEYIRGVLKYKHPDDQGASNYESRHDHDVPRVSVERVVSGKGLVTVYEFLRSEYPKDVVEEHDKFIMSHAPSRAKHLAQMYYDYPLAKQAMDIFFESYGSEAGNVALKYMPFGGLYIAGGIAPKNSEHIISENSGFMQAFHHKGRLSDLIKQIPVYLVVKEDLGLRGAHLVALHELLDLEREAKEGHALVQMKEEPVIFRLKHVMSEMNRVVSESLHENAGLWSLGASIVTTGALALYVTYTLERLVHIMRER</sequence>
<evidence type="ECO:0008006" key="5">
    <source>
        <dbReference type="Google" id="ProtNLM"/>
    </source>
</evidence>
<dbReference type="AlphaFoldDB" id="A0A7S1XIB1"/>
<keyword evidence="2" id="KW-0418">Kinase</keyword>
<evidence type="ECO:0000313" key="4">
    <source>
        <dbReference type="EMBL" id="CAD9238972.1"/>
    </source>
</evidence>
<dbReference type="GO" id="GO:0004340">
    <property type="term" value="F:glucokinase activity"/>
    <property type="evidence" value="ECO:0007669"/>
    <property type="project" value="InterPro"/>
</dbReference>
<feature type="transmembrane region" description="Helical" evidence="3">
    <location>
        <begin position="439"/>
        <end position="462"/>
    </location>
</feature>
<accession>A0A7S1XIB1</accession>
<reference evidence="4" key="1">
    <citation type="submission" date="2021-01" db="EMBL/GenBank/DDBJ databases">
        <authorList>
            <person name="Corre E."/>
            <person name="Pelletier E."/>
            <person name="Niang G."/>
            <person name="Scheremetjew M."/>
            <person name="Finn R."/>
            <person name="Kale V."/>
            <person name="Holt S."/>
            <person name="Cochrane G."/>
            <person name="Meng A."/>
            <person name="Brown T."/>
            <person name="Cohen L."/>
        </authorList>
    </citation>
    <scope>NUCLEOTIDE SEQUENCE</scope>
    <source>
        <strain evidence="4">CCMP3124</strain>
    </source>
</reference>
<evidence type="ECO:0000256" key="3">
    <source>
        <dbReference type="SAM" id="Phobius"/>
    </source>
</evidence>
<dbReference type="Pfam" id="PF02685">
    <property type="entry name" value="Glucokinase"/>
    <property type="match status" value="2"/>
</dbReference>
<dbReference type="InterPro" id="IPR003836">
    <property type="entry name" value="Glucokinase"/>
</dbReference>
<evidence type="ECO:0000256" key="1">
    <source>
        <dbReference type="ARBA" id="ARBA00022679"/>
    </source>
</evidence>
<dbReference type="GO" id="GO:0005536">
    <property type="term" value="F:D-glucose binding"/>
    <property type="evidence" value="ECO:0007669"/>
    <property type="project" value="InterPro"/>
</dbReference>
<dbReference type="SUPFAM" id="SSF53067">
    <property type="entry name" value="Actin-like ATPase domain"/>
    <property type="match status" value="1"/>
</dbReference>
<name>A0A7S1XIB1_9RHOD</name>
<dbReference type="InterPro" id="IPR043129">
    <property type="entry name" value="ATPase_NBD"/>
</dbReference>
<dbReference type="Gene3D" id="3.30.420.40">
    <property type="match status" value="1"/>
</dbReference>
<evidence type="ECO:0000256" key="2">
    <source>
        <dbReference type="ARBA" id="ARBA00022777"/>
    </source>
</evidence>
<keyword evidence="3" id="KW-1133">Transmembrane helix</keyword>
<dbReference type="PANTHER" id="PTHR47363">
    <property type="entry name" value="GLUCOKINASE"/>
    <property type="match status" value="1"/>
</dbReference>
<keyword evidence="3" id="KW-0812">Transmembrane</keyword>
<dbReference type="GO" id="GO:0005524">
    <property type="term" value="F:ATP binding"/>
    <property type="evidence" value="ECO:0007669"/>
    <property type="project" value="InterPro"/>
</dbReference>
<keyword evidence="3" id="KW-0472">Membrane</keyword>
<dbReference type="GO" id="GO:0006096">
    <property type="term" value="P:glycolytic process"/>
    <property type="evidence" value="ECO:0007669"/>
    <property type="project" value="InterPro"/>
</dbReference>
<keyword evidence="1" id="KW-0808">Transferase</keyword>
<proteinExistence type="predicted"/>
<dbReference type="PANTHER" id="PTHR47363:SF1">
    <property type="entry name" value="GLUCOKINASE"/>
    <property type="match status" value="1"/>
</dbReference>
<organism evidence="4">
    <name type="scientific">Erythrolobus australicus</name>
    <dbReference type="NCBI Taxonomy" id="1077150"/>
    <lineage>
        <taxon>Eukaryota</taxon>
        <taxon>Rhodophyta</taxon>
        <taxon>Bangiophyceae</taxon>
        <taxon>Porphyridiales</taxon>
        <taxon>Porphyridiaceae</taxon>
        <taxon>Erythrolobus</taxon>
    </lineage>
</organism>
<protein>
    <recommendedName>
        <fullName evidence="5">Glucokinase</fullName>
    </recommendedName>
</protein>